<dbReference type="AlphaFoldDB" id="A0A3L6ECS9"/>
<dbReference type="EMBL" id="NCVQ01000007">
    <property type="protein sequence ID" value="PWZ18580.1"/>
    <property type="molecule type" value="Genomic_DNA"/>
</dbReference>
<accession>A0A3L6ECS9</accession>
<gene>
    <name evidence="1" type="primary">NIR_1</name>
    <name evidence="1" type="ORF">Zm00014a_031986</name>
</gene>
<protein>
    <submittedName>
        <fullName evidence="1">Ferredoxin--nitrite reductase, chloroplastic</fullName>
    </submittedName>
</protein>
<name>A0A3L6ECS9_MAIZE</name>
<reference evidence="1 2" key="1">
    <citation type="journal article" date="2018" name="Nat. Genet.">
        <title>Extensive intraspecific gene order and gene structural variations between Mo17 and other maize genomes.</title>
        <authorList>
            <person name="Sun S."/>
            <person name="Zhou Y."/>
            <person name="Chen J."/>
            <person name="Shi J."/>
            <person name="Zhao H."/>
            <person name="Zhao H."/>
            <person name="Song W."/>
            <person name="Zhang M."/>
            <person name="Cui Y."/>
            <person name="Dong X."/>
            <person name="Liu H."/>
            <person name="Ma X."/>
            <person name="Jiao Y."/>
            <person name="Wang B."/>
            <person name="Wei X."/>
            <person name="Stein J.C."/>
            <person name="Glaubitz J.C."/>
            <person name="Lu F."/>
            <person name="Yu G."/>
            <person name="Liang C."/>
            <person name="Fengler K."/>
            <person name="Li B."/>
            <person name="Rafalski A."/>
            <person name="Schnable P.S."/>
            <person name="Ware D.H."/>
            <person name="Buckler E.S."/>
            <person name="Lai J."/>
        </authorList>
    </citation>
    <scope>NUCLEOTIDE SEQUENCE [LARGE SCALE GENOMIC DNA]</scope>
    <source>
        <strain evidence="2">cv. Missouri 17</strain>
        <tissue evidence="1">Seedling</tissue>
    </source>
</reference>
<comment type="caution">
    <text evidence="1">The sequence shown here is derived from an EMBL/GenBank/DDBJ whole genome shotgun (WGS) entry which is preliminary data.</text>
</comment>
<evidence type="ECO:0000313" key="1">
    <source>
        <dbReference type="EMBL" id="PWZ18580.1"/>
    </source>
</evidence>
<sequence length="105" mass="12231">MEEINAAKLTKDDVDVRLKWIALFHRYKHQLDLCNYVICSLRKDANDRSSTQALLYHPLLSVYDDLHTTYRVSRFFMALTLKDQSILVNGDINEGLLRLVTSFIV</sequence>
<proteinExistence type="predicted"/>
<evidence type="ECO:0000313" key="2">
    <source>
        <dbReference type="Proteomes" id="UP000251960"/>
    </source>
</evidence>
<dbReference type="Proteomes" id="UP000251960">
    <property type="component" value="Chromosome 6"/>
</dbReference>
<organism evidence="1 2">
    <name type="scientific">Zea mays</name>
    <name type="common">Maize</name>
    <dbReference type="NCBI Taxonomy" id="4577"/>
    <lineage>
        <taxon>Eukaryota</taxon>
        <taxon>Viridiplantae</taxon>
        <taxon>Streptophyta</taxon>
        <taxon>Embryophyta</taxon>
        <taxon>Tracheophyta</taxon>
        <taxon>Spermatophyta</taxon>
        <taxon>Magnoliopsida</taxon>
        <taxon>Liliopsida</taxon>
        <taxon>Poales</taxon>
        <taxon>Poaceae</taxon>
        <taxon>PACMAD clade</taxon>
        <taxon>Panicoideae</taxon>
        <taxon>Andropogonodae</taxon>
        <taxon>Andropogoneae</taxon>
        <taxon>Tripsacinae</taxon>
        <taxon>Zea</taxon>
    </lineage>
</organism>